<dbReference type="NCBIfam" id="TIGR00719">
    <property type="entry name" value="sda_beta"/>
    <property type="match status" value="1"/>
</dbReference>
<dbReference type="InterPro" id="IPR004643">
    <property type="entry name" value="Fe-S_L-Ser_bsu"/>
</dbReference>
<evidence type="ECO:0000256" key="6">
    <source>
        <dbReference type="ARBA" id="ARBA00022723"/>
    </source>
</evidence>
<organism evidence="13 14">
    <name type="scientific">Tractidigestivibacter montrealensis</name>
    <dbReference type="NCBI Taxonomy" id="2972466"/>
    <lineage>
        <taxon>Bacteria</taxon>
        <taxon>Bacillati</taxon>
        <taxon>Actinomycetota</taxon>
        <taxon>Coriobacteriia</taxon>
        <taxon>Coriobacteriales</taxon>
        <taxon>Atopobiaceae</taxon>
        <taxon>Tractidigestivibacter</taxon>
    </lineage>
</organism>
<sequence length="532" mass="52859">MVTMSAFEVLGPIMVGPSSSHTAGALRIALVARSLAPAPICHVDFVLYNSFSRTHLGHGTDRALVAGILGLGPADIRVRRSFELAREAGLGFTITEGGRDEGLHPNTVEIRMECEGGSSISVTGESLGGGRVRVSSIDGVRVSIAGDMPTIFVEHRDLPGVLAALTRTLSTANVNIATMSTFREERGGKAYTVFEVDEPVGARLLELLGATDHVEFATQVNVPGAAGASAPVESGLSFASGSQLLAACGARQLSIGELMRAREAELAGDSTGPHSPDAAMARVLEVMRSETTEAIARPKASLGGLLGGQAASVAACAGGDGLAGALLGTALTRATAFAMATLERSATMGVIVAAPTAGSAGVVPGALLACAEATGAEDAAIRRALWNAAAVGALVSTNATVAGAEGGCQAEVGTASAMAASALVEILGGTPAQCLDAASLAIANTLGLVCDPVGGMVEFPCQARNAMGVACAMSSAQLALSGVGCPIPFDEVVDAMASVGAALPPTLRETAEGGLAATPTARGGCGACGACA</sequence>
<comment type="pathway">
    <text evidence="2">Carbohydrate biosynthesis; gluconeogenesis.</text>
</comment>
<dbReference type="PROSITE" id="PS51671">
    <property type="entry name" value="ACT"/>
    <property type="match status" value="1"/>
</dbReference>
<dbReference type="Pfam" id="PF03315">
    <property type="entry name" value="SDH_beta"/>
    <property type="match status" value="1"/>
</dbReference>
<evidence type="ECO:0000256" key="4">
    <source>
        <dbReference type="ARBA" id="ARBA00022432"/>
    </source>
</evidence>
<accession>A0ABT1Z793</accession>
<dbReference type="Pfam" id="PF03313">
    <property type="entry name" value="SDH_alpha"/>
    <property type="match status" value="1"/>
</dbReference>
<comment type="cofactor">
    <cofactor evidence="1 11">
        <name>[4Fe-4S] cluster</name>
        <dbReference type="ChEBI" id="CHEBI:49883"/>
    </cofactor>
</comment>
<gene>
    <name evidence="13" type="primary">sdaAA</name>
    <name evidence="13" type="ORF">NVS32_03905</name>
</gene>
<dbReference type="Pfam" id="PF01842">
    <property type="entry name" value="ACT"/>
    <property type="match status" value="1"/>
</dbReference>
<evidence type="ECO:0000256" key="5">
    <source>
        <dbReference type="ARBA" id="ARBA00022485"/>
    </source>
</evidence>
<evidence type="ECO:0000256" key="8">
    <source>
        <dbReference type="ARBA" id="ARBA00023014"/>
    </source>
</evidence>
<keyword evidence="8 11" id="KW-0411">Iron-sulfur</keyword>
<keyword evidence="6 11" id="KW-0479">Metal-binding</keyword>
<dbReference type="SUPFAM" id="SSF143548">
    <property type="entry name" value="Serine metabolism enzymes domain"/>
    <property type="match status" value="1"/>
</dbReference>
<evidence type="ECO:0000256" key="10">
    <source>
        <dbReference type="ARBA" id="ARBA00049406"/>
    </source>
</evidence>
<evidence type="ECO:0000259" key="12">
    <source>
        <dbReference type="PROSITE" id="PS51671"/>
    </source>
</evidence>
<dbReference type="Gene3D" id="3.30.70.260">
    <property type="match status" value="1"/>
</dbReference>
<dbReference type="GO" id="GO:0003941">
    <property type="term" value="F:L-serine ammonia-lyase activity"/>
    <property type="evidence" value="ECO:0007669"/>
    <property type="project" value="UniProtKB-EC"/>
</dbReference>
<dbReference type="PANTHER" id="PTHR30182:SF1">
    <property type="entry name" value="L-SERINE DEHYDRATASE 1"/>
    <property type="match status" value="1"/>
</dbReference>
<evidence type="ECO:0000256" key="2">
    <source>
        <dbReference type="ARBA" id="ARBA00004742"/>
    </source>
</evidence>
<dbReference type="Gene3D" id="3.30.1330.90">
    <property type="entry name" value="D-3-phosphoglycerate dehydrogenase, domain 3"/>
    <property type="match status" value="1"/>
</dbReference>
<keyword evidence="7 11" id="KW-0408">Iron</keyword>
<dbReference type="SUPFAM" id="SSF55021">
    <property type="entry name" value="ACT-like"/>
    <property type="match status" value="1"/>
</dbReference>
<evidence type="ECO:0000256" key="11">
    <source>
        <dbReference type="RuleBase" id="RU366059"/>
    </source>
</evidence>
<dbReference type="InterPro" id="IPR002912">
    <property type="entry name" value="ACT_dom"/>
</dbReference>
<dbReference type="Proteomes" id="UP001204320">
    <property type="component" value="Unassembled WGS sequence"/>
</dbReference>
<name>A0ABT1Z793_9ACTN</name>
<comment type="catalytic activity">
    <reaction evidence="10 11">
        <text>L-serine = pyruvate + NH4(+)</text>
        <dbReference type="Rhea" id="RHEA:19169"/>
        <dbReference type="ChEBI" id="CHEBI:15361"/>
        <dbReference type="ChEBI" id="CHEBI:28938"/>
        <dbReference type="ChEBI" id="CHEBI:33384"/>
        <dbReference type="EC" id="4.3.1.17"/>
    </reaction>
</comment>
<evidence type="ECO:0000313" key="14">
    <source>
        <dbReference type="Proteomes" id="UP001204320"/>
    </source>
</evidence>
<protein>
    <recommendedName>
        <fullName evidence="11">L-serine dehydratase</fullName>
        <ecNumber evidence="11">4.3.1.17</ecNumber>
    </recommendedName>
</protein>
<dbReference type="NCBIfam" id="TIGR00718">
    <property type="entry name" value="sda_alpha"/>
    <property type="match status" value="1"/>
</dbReference>
<dbReference type="InterPro" id="IPR005130">
    <property type="entry name" value="Ser_deHydtase-like_asu"/>
</dbReference>
<dbReference type="PANTHER" id="PTHR30182">
    <property type="entry name" value="L-SERINE DEHYDRATASE"/>
    <property type="match status" value="1"/>
</dbReference>
<dbReference type="EMBL" id="JANSKA010000002">
    <property type="protein sequence ID" value="MCR9036090.1"/>
    <property type="molecule type" value="Genomic_DNA"/>
</dbReference>
<dbReference type="InterPro" id="IPR004642">
    <property type="entry name" value="Ser_deHydtase_asu"/>
</dbReference>
<dbReference type="EC" id="4.3.1.17" evidence="11"/>
<comment type="similarity">
    <text evidence="3 11">Belongs to the iron-sulfur dependent L-serine dehydratase family.</text>
</comment>
<evidence type="ECO:0000256" key="7">
    <source>
        <dbReference type="ARBA" id="ARBA00023004"/>
    </source>
</evidence>
<dbReference type="RefSeq" id="WP_258498770.1">
    <property type="nucleotide sequence ID" value="NZ_JANSKA010000002.1"/>
</dbReference>
<keyword evidence="14" id="KW-1185">Reference proteome</keyword>
<keyword evidence="5 11" id="KW-0004">4Fe-4S</keyword>
<dbReference type="InterPro" id="IPR005131">
    <property type="entry name" value="Ser_deHydtase_bsu"/>
</dbReference>
<evidence type="ECO:0000256" key="9">
    <source>
        <dbReference type="ARBA" id="ARBA00023239"/>
    </source>
</evidence>
<feature type="domain" description="ACT" evidence="12">
    <location>
        <begin position="150"/>
        <end position="225"/>
    </location>
</feature>
<keyword evidence="9 11" id="KW-0456">Lyase</keyword>
<comment type="caution">
    <text evidence="13">The sequence shown here is derived from an EMBL/GenBank/DDBJ whole genome shotgun (WGS) entry which is preliminary data.</text>
</comment>
<dbReference type="CDD" id="cd04903">
    <property type="entry name" value="ACT_LSD"/>
    <property type="match status" value="1"/>
</dbReference>
<evidence type="ECO:0000256" key="1">
    <source>
        <dbReference type="ARBA" id="ARBA00001966"/>
    </source>
</evidence>
<dbReference type="InterPro" id="IPR045865">
    <property type="entry name" value="ACT-like_dom_sf"/>
</dbReference>
<proteinExistence type="inferred from homology"/>
<keyword evidence="4 11" id="KW-0312">Gluconeogenesis</keyword>
<dbReference type="InterPro" id="IPR029009">
    <property type="entry name" value="ASB_dom_sf"/>
</dbReference>
<reference evidence="13 14" key="1">
    <citation type="submission" date="2022-08" db="EMBL/GenBank/DDBJ databases">
        <title>Tractidigestivibacter montrealensis type strain KD21.</title>
        <authorList>
            <person name="Diop K."/>
            <person name="Richard C."/>
            <person name="Routy B."/>
        </authorList>
    </citation>
    <scope>NUCLEOTIDE SEQUENCE [LARGE SCALE GENOMIC DNA]</scope>
    <source>
        <strain evidence="13 14">KD21</strain>
    </source>
</reference>
<evidence type="ECO:0000313" key="13">
    <source>
        <dbReference type="EMBL" id="MCR9036090.1"/>
    </source>
</evidence>
<evidence type="ECO:0000256" key="3">
    <source>
        <dbReference type="ARBA" id="ARBA00008636"/>
    </source>
</evidence>
<dbReference type="InterPro" id="IPR051318">
    <property type="entry name" value="Fe-S_L-Ser"/>
</dbReference>